<proteinExistence type="predicted"/>
<evidence type="ECO:0000313" key="4">
    <source>
        <dbReference type="Proteomes" id="UP000466307"/>
    </source>
</evidence>
<dbReference type="Pfam" id="PF01035">
    <property type="entry name" value="DNA_binding_1"/>
    <property type="match status" value="1"/>
</dbReference>
<name>A0A7K3LKA3_9ACTN</name>
<keyword evidence="4" id="KW-1185">Reference proteome</keyword>
<gene>
    <name evidence="3" type="ORF">GYA93_00040</name>
</gene>
<keyword evidence="3" id="KW-0489">Methyltransferase</keyword>
<reference evidence="3 4" key="1">
    <citation type="submission" date="2020-01" db="EMBL/GenBank/DDBJ databases">
        <title>Investigation of new actinobacteria for the biodesulphurisation of diesel fuel.</title>
        <authorList>
            <person name="Athi Narayanan S.M."/>
        </authorList>
    </citation>
    <scope>NUCLEOTIDE SEQUENCE [LARGE SCALE GENOMIC DNA]</scope>
    <source>
        <strain evidence="3 4">213E</strain>
    </source>
</reference>
<accession>A0A7K3LKA3</accession>
<dbReference type="RefSeq" id="WP_059037035.1">
    <property type="nucleotide sequence ID" value="NZ_JAADZU010000001.1"/>
</dbReference>
<dbReference type="CDD" id="cd06445">
    <property type="entry name" value="ATase"/>
    <property type="match status" value="1"/>
</dbReference>
<keyword evidence="1" id="KW-0227">DNA damage</keyword>
<dbReference type="GO" id="GO:0032259">
    <property type="term" value="P:methylation"/>
    <property type="evidence" value="ECO:0007669"/>
    <property type="project" value="UniProtKB-KW"/>
</dbReference>
<sequence length="178" mass="18795">MTDPHTTDATDVAVWATVVTPDGAFTVIADDAATVLASGWTDEPEYLLALVNRALRPSDLRRSDSLGPIVAAVEAYYDGDFDAPAAIPVTQKSGPVLEKNWAALRTVPAGAPITYTALAELAGEPQAIRAAASSCSRNAAALFVPCHRVQRFDGSLGGFRYGLPIKQSLLARESVRAK</sequence>
<dbReference type="GO" id="GO:0008168">
    <property type="term" value="F:methyltransferase activity"/>
    <property type="evidence" value="ECO:0007669"/>
    <property type="project" value="UniProtKB-KW"/>
</dbReference>
<dbReference type="NCBIfam" id="TIGR00589">
    <property type="entry name" value="ogt"/>
    <property type="match status" value="1"/>
</dbReference>
<comment type="caution">
    <text evidence="3">The sequence shown here is derived from an EMBL/GenBank/DDBJ whole genome shotgun (WGS) entry which is preliminary data.</text>
</comment>
<evidence type="ECO:0000256" key="1">
    <source>
        <dbReference type="ARBA" id="ARBA00022763"/>
    </source>
</evidence>
<protein>
    <submittedName>
        <fullName evidence="3">Methylated-DNA--[protein]-cysteine S-methyltransferase</fullName>
    </submittedName>
</protein>
<organism evidence="3 4">
    <name type="scientific">Gordonia desulfuricans</name>
    <dbReference type="NCBI Taxonomy" id="89051"/>
    <lineage>
        <taxon>Bacteria</taxon>
        <taxon>Bacillati</taxon>
        <taxon>Actinomycetota</taxon>
        <taxon>Actinomycetes</taxon>
        <taxon>Mycobacteriales</taxon>
        <taxon>Gordoniaceae</taxon>
        <taxon>Gordonia</taxon>
    </lineage>
</organism>
<dbReference type="EMBL" id="JAADZU010000001">
    <property type="protein sequence ID" value="NDK87977.1"/>
    <property type="molecule type" value="Genomic_DNA"/>
</dbReference>
<dbReference type="Gene3D" id="1.10.10.10">
    <property type="entry name" value="Winged helix-like DNA-binding domain superfamily/Winged helix DNA-binding domain"/>
    <property type="match status" value="1"/>
</dbReference>
<dbReference type="InterPro" id="IPR036388">
    <property type="entry name" value="WH-like_DNA-bd_sf"/>
</dbReference>
<dbReference type="PANTHER" id="PTHR10815:SF13">
    <property type="entry name" value="METHYLATED-DNA--PROTEIN-CYSTEINE METHYLTRANSFERASE"/>
    <property type="match status" value="1"/>
</dbReference>
<evidence type="ECO:0000313" key="3">
    <source>
        <dbReference type="EMBL" id="NDK87977.1"/>
    </source>
</evidence>
<dbReference type="AlphaFoldDB" id="A0A7K3LKA3"/>
<evidence type="ECO:0000259" key="2">
    <source>
        <dbReference type="Pfam" id="PF01035"/>
    </source>
</evidence>
<dbReference type="SUPFAM" id="SSF46767">
    <property type="entry name" value="Methylated DNA-protein cysteine methyltransferase, C-terminal domain"/>
    <property type="match status" value="1"/>
</dbReference>
<dbReference type="InterPro" id="IPR036217">
    <property type="entry name" value="MethylDNA_cys_MeTrfase_DNAb"/>
</dbReference>
<dbReference type="InterPro" id="IPR014048">
    <property type="entry name" value="MethylDNA_cys_MeTrfase_DNA-bd"/>
</dbReference>
<keyword evidence="3" id="KW-0808">Transferase</keyword>
<dbReference type="Proteomes" id="UP000466307">
    <property type="component" value="Unassembled WGS sequence"/>
</dbReference>
<dbReference type="GO" id="GO:0006281">
    <property type="term" value="P:DNA repair"/>
    <property type="evidence" value="ECO:0007669"/>
    <property type="project" value="InterPro"/>
</dbReference>
<feature type="domain" description="Methylated-DNA-[protein]-cysteine S-methyltransferase DNA binding" evidence="2">
    <location>
        <begin position="99"/>
        <end position="175"/>
    </location>
</feature>
<dbReference type="PANTHER" id="PTHR10815">
    <property type="entry name" value="METHYLATED-DNA--PROTEIN-CYSTEINE METHYLTRANSFERASE"/>
    <property type="match status" value="1"/>
</dbReference>